<dbReference type="KEGG" id="bxe:Bxe_B0719"/>
<name>Q13L04_PARXL</name>
<accession>Q13L04</accession>
<feature type="region of interest" description="Disordered" evidence="1">
    <location>
        <begin position="32"/>
        <end position="55"/>
    </location>
</feature>
<evidence type="ECO:0000313" key="2">
    <source>
        <dbReference type="EMBL" id="ABE35235.1"/>
    </source>
</evidence>
<proteinExistence type="predicted"/>
<dbReference type="STRING" id="266265.Bxe_B0719"/>
<dbReference type="EMBL" id="CP000271">
    <property type="protein sequence ID" value="ABE35235.1"/>
    <property type="molecule type" value="Genomic_DNA"/>
</dbReference>
<sequence length="82" mass="8752">MLQCSYPNHLTEDEQGAVKRQCGTANAACRMPARRAGGSASSRRREWELPRGSRAPQVPQVPLMLRGTSQGVSAGALFPDGA</sequence>
<gene>
    <name evidence="2" type="ORF">Bxe_B0719</name>
</gene>
<evidence type="ECO:0000256" key="1">
    <source>
        <dbReference type="SAM" id="MobiDB-lite"/>
    </source>
</evidence>
<evidence type="ECO:0000313" key="3">
    <source>
        <dbReference type="Proteomes" id="UP000001817"/>
    </source>
</evidence>
<organism evidence="2 3">
    <name type="scientific">Paraburkholderia xenovorans (strain LB400)</name>
    <dbReference type="NCBI Taxonomy" id="266265"/>
    <lineage>
        <taxon>Bacteria</taxon>
        <taxon>Pseudomonadati</taxon>
        <taxon>Pseudomonadota</taxon>
        <taxon>Betaproteobacteria</taxon>
        <taxon>Burkholderiales</taxon>
        <taxon>Burkholderiaceae</taxon>
        <taxon>Paraburkholderia</taxon>
    </lineage>
</organism>
<keyword evidence="3" id="KW-1185">Reference proteome</keyword>
<protein>
    <submittedName>
        <fullName evidence="2">Uncharacterized protein</fullName>
    </submittedName>
</protein>
<dbReference type="Proteomes" id="UP000001817">
    <property type="component" value="Chromosome 2"/>
</dbReference>
<dbReference type="AlphaFoldDB" id="Q13L04"/>
<reference evidence="2 3" key="1">
    <citation type="journal article" date="2006" name="Proc. Natl. Acad. Sci. U.S.A.">
        <title>Burkholderia xenovorans LB400 harbors a multi-replicon, 9.73-Mbp genome shaped for versatility.</title>
        <authorList>
            <person name="Chain P.S."/>
            <person name="Denef V.J."/>
            <person name="Konstantinidis K.T."/>
            <person name="Vergez L.M."/>
            <person name="Agullo L."/>
            <person name="Reyes V.L."/>
            <person name="Hauser L."/>
            <person name="Cordova M."/>
            <person name="Gomez L."/>
            <person name="Gonzalez M."/>
            <person name="Land M."/>
            <person name="Lao V."/>
            <person name="Larimer F."/>
            <person name="LiPuma J.J."/>
            <person name="Mahenthiralingam E."/>
            <person name="Malfatti S.A."/>
            <person name="Marx C.J."/>
            <person name="Parnell J.J."/>
            <person name="Ramette A."/>
            <person name="Richardson P."/>
            <person name="Seeger M."/>
            <person name="Smith D."/>
            <person name="Spilker T."/>
            <person name="Sul W.J."/>
            <person name="Tsoi T.V."/>
            <person name="Ulrich L.E."/>
            <person name="Zhulin I.B."/>
            <person name="Tiedje J.M."/>
        </authorList>
    </citation>
    <scope>NUCLEOTIDE SEQUENCE [LARGE SCALE GENOMIC DNA]</scope>
    <source>
        <strain evidence="2 3">LB400</strain>
    </source>
</reference>